<dbReference type="OrthoDB" id="5307922at2759"/>
<dbReference type="InterPro" id="IPR018119">
    <property type="entry name" value="Strictosidine_synth_cons-reg"/>
</dbReference>
<dbReference type="PANTHER" id="PTHR10426:SF88">
    <property type="entry name" value="ADIPOCYTE PLASMA MEMBRANE-ASSOCIATED PROTEIN HEMOMUCIN-RELATED"/>
    <property type="match status" value="1"/>
</dbReference>
<gene>
    <name evidence="5" type="ORF">DSTB1V02_LOCUS5983</name>
</gene>
<dbReference type="SUPFAM" id="SSF63829">
    <property type="entry name" value="Calcium-dependent phosphotriesterase"/>
    <property type="match status" value="1"/>
</dbReference>
<dbReference type="InterPro" id="IPR011042">
    <property type="entry name" value="6-blade_b-propeller_TolB-like"/>
</dbReference>
<dbReference type="Pfam" id="PF20067">
    <property type="entry name" value="SSL_N"/>
    <property type="match status" value="1"/>
</dbReference>
<organism evidence="5">
    <name type="scientific">Darwinula stevensoni</name>
    <dbReference type="NCBI Taxonomy" id="69355"/>
    <lineage>
        <taxon>Eukaryota</taxon>
        <taxon>Metazoa</taxon>
        <taxon>Ecdysozoa</taxon>
        <taxon>Arthropoda</taxon>
        <taxon>Crustacea</taxon>
        <taxon>Oligostraca</taxon>
        <taxon>Ostracoda</taxon>
        <taxon>Podocopa</taxon>
        <taxon>Podocopida</taxon>
        <taxon>Darwinulocopina</taxon>
        <taxon>Darwinuloidea</taxon>
        <taxon>Darwinulidae</taxon>
        <taxon>Darwinula</taxon>
    </lineage>
</organism>
<evidence type="ECO:0000256" key="1">
    <source>
        <dbReference type="ARBA" id="ARBA00009191"/>
    </source>
</evidence>
<protein>
    <recommendedName>
        <fullName evidence="4">Strictosidine synthase conserved region domain-containing protein</fullName>
    </recommendedName>
</protein>
<dbReference type="EMBL" id="LR900561">
    <property type="protein sequence ID" value="CAD7246123.1"/>
    <property type="molecule type" value="Genomic_DNA"/>
</dbReference>
<proteinExistence type="inferred from homology"/>
<keyword evidence="6" id="KW-1185">Reference proteome</keyword>
<evidence type="ECO:0000256" key="3">
    <source>
        <dbReference type="ARBA" id="ARBA00023180"/>
    </source>
</evidence>
<feature type="domain" description="Strictosidine synthase conserved region" evidence="4">
    <location>
        <begin position="170"/>
        <end position="255"/>
    </location>
</feature>
<dbReference type="PANTHER" id="PTHR10426">
    <property type="entry name" value="STRICTOSIDINE SYNTHASE-RELATED"/>
    <property type="match status" value="1"/>
</dbReference>
<dbReference type="Proteomes" id="UP000677054">
    <property type="component" value="Unassembled WGS sequence"/>
</dbReference>
<dbReference type="Gene3D" id="2.120.10.30">
    <property type="entry name" value="TolB, C-terminal domain"/>
    <property type="match status" value="1"/>
</dbReference>
<dbReference type="Pfam" id="PF03088">
    <property type="entry name" value="Str_synth"/>
    <property type="match status" value="1"/>
</dbReference>
<dbReference type="AlphaFoldDB" id="A0A7R8X8Q4"/>
<evidence type="ECO:0000313" key="5">
    <source>
        <dbReference type="EMBL" id="CAD7246123.1"/>
    </source>
</evidence>
<evidence type="ECO:0000259" key="4">
    <source>
        <dbReference type="Pfam" id="PF03088"/>
    </source>
</evidence>
<name>A0A7R8X8Q4_9CRUS</name>
<dbReference type="EMBL" id="CAJPEV010001044">
    <property type="protein sequence ID" value="CAG0890352.1"/>
    <property type="molecule type" value="Genomic_DNA"/>
</dbReference>
<evidence type="ECO:0000313" key="6">
    <source>
        <dbReference type="Proteomes" id="UP000677054"/>
    </source>
</evidence>
<dbReference type="GO" id="GO:0016787">
    <property type="term" value="F:hydrolase activity"/>
    <property type="evidence" value="ECO:0007669"/>
    <property type="project" value="TreeGrafter"/>
</dbReference>
<evidence type="ECO:0000256" key="2">
    <source>
        <dbReference type="ARBA" id="ARBA00022553"/>
    </source>
</evidence>
<keyword evidence="2" id="KW-0597">Phosphoprotein</keyword>
<reference evidence="5" key="1">
    <citation type="submission" date="2020-11" db="EMBL/GenBank/DDBJ databases">
        <authorList>
            <person name="Tran Van P."/>
        </authorList>
    </citation>
    <scope>NUCLEOTIDE SEQUENCE</scope>
</reference>
<comment type="similarity">
    <text evidence="1">Belongs to the strictosidine synthase family.</text>
</comment>
<keyword evidence="3" id="KW-0325">Glycoprotein</keyword>
<sequence length="412" mass="45665">MISNMKVDTLYCVSVNLFHHGEKVRSKLESLLIKNMAHIEDIPLTGKLSPNEDLEKAEKLHEGFLQGPESLAWRGDELYTGIQTGLIVKIKDRMIHNVTRMGNTCDGDWDTRCGRPLGMRFIKDGSLIVADAYLGIFRINVDTGTIEHREKTRLVSVEEEHAGKKPHFLDDVAIASDGNIFFTDASSISTLDTLVFEVASSGSGRVLKYDPNTKKVEAVVEELHFPNGVELSPDESHLLIAESVRRRILCYHLKGPKRGKMDVFATLPGSPDNIRSNGRGGYYIGIAMMPHPNKASPDIIDILSSYPKSRRFIARILYLIHLPFSYGNILFPNPILGTIATTVANLAVLEKMNPAPYGLALELDRDGNVVRSFHSPSGDLHSINKVTEEPWKLGRASQTIGQGSDDLRAVAR</sequence>
<accession>A0A7R8X8Q4</accession>
<dbReference type="GO" id="GO:0012505">
    <property type="term" value="C:endomembrane system"/>
    <property type="evidence" value="ECO:0007669"/>
    <property type="project" value="TreeGrafter"/>
</dbReference>